<dbReference type="Proteomes" id="UP000660047">
    <property type="component" value="Unassembled WGS sequence"/>
</dbReference>
<sequence length="404" mass="46371">MHRAYVLRKENNKYMLDVISPYEALYSSVFGVQADTLSYSQDGMCRRMFDELIDKLNYREKIVIDKLYGYRHDRCSVPELACELETDEEGVNSLKNSALDRLRDPDNYKYLEKRWYSGTDITNTEYELDFRRKLRAELQRYLAGQKSDIDILSAIMRRNKISVQRIYRNVQAAATDQGRFETSISGKKSIDDAVNELKAFKIAARPVESIRKKKSVRGNVETVLITNDGIEQAYKYSGLSDEDIAECVCHVLTDSDEGHGCILDFNMSDGLMGLLLLKGYLYLDSLMEDRDRILAELQSGGFQTQAEEFAKFVDKAEIYIADKTHTSMTFIVVPEAVALRIYEDRPVDYHELLSCAEETDREFAVMLIRNEKKEFADFSGLTVTDAAKQRLSVLQRDNEHADAV</sequence>
<dbReference type="InterPro" id="IPR013324">
    <property type="entry name" value="RNA_pol_sigma_r3/r4-like"/>
</dbReference>
<proteinExistence type="predicted"/>
<organism evidence="1 2">
    <name type="scientific">Coprococcus eutactus</name>
    <dbReference type="NCBI Taxonomy" id="33043"/>
    <lineage>
        <taxon>Bacteria</taxon>
        <taxon>Bacillati</taxon>
        <taxon>Bacillota</taxon>
        <taxon>Clostridia</taxon>
        <taxon>Lachnospirales</taxon>
        <taxon>Lachnospiraceae</taxon>
        <taxon>Coprococcus</taxon>
    </lineage>
</organism>
<accession>A0AAI9K3N4</accession>
<dbReference type="SUPFAM" id="SSF88659">
    <property type="entry name" value="Sigma3 and sigma4 domains of RNA polymerase sigma factors"/>
    <property type="match status" value="1"/>
</dbReference>
<dbReference type="EMBL" id="BLYL01000003">
    <property type="protein sequence ID" value="GFO93748.1"/>
    <property type="molecule type" value="Genomic_DNA"/>
</dbReference>
<comment type="caution">
    <text evidence="1">The sequence shown here is derived from an EMBL/GenBank/DDBJ whole genome shotgun (WGS) entry which is preliminary data.</text>
</comment>
<protein>
    <submittedName>
        <fullName evidence="1">Uncharacterized protein</fullName>
    </submittedName>
</protein>
<dbReference type="AlphaFoldDB" id="A0AAI9K3N4"/>
<evidence type="ECO:0000313" key="2">
    <source>
        <dbReference type="Proteomes" id="UP000660047"/>
    </source>
</evidence>
<gene>
    <name evidence="1" type="ORF">COEU31_07940</name>
</gene>
<reference evidence="1" key="1">
    <citation type="submission" date="2020-06" db="EMBL/GenBank/DDBJ databases">
        <title>Characterization of fructooligosaccharide metabolism and fructooligosaccharide-degrading enzymes in human commensal butyrate producers.</title>
        <authorList>
            <person name="Tanno H."/>
            <person name="Fujii T."/>
            <person name="Hirano K."/>
            <person name="Maeno S."/>
            <person name="Tonozuka T."/>
            <person name="Sakamoto M."/>
            <person name="Ohkuma M."/>
            <person name="Tochio T."/>
            <person name="Endo A."/>
        </authorList>
    </citation>
    <scope>NUCLEOTIDE SEQUENCE</scope>
    <source>
        <strain evidence="1">JCM 31265</strain>
    </source>
</reference>
<evidence type="ECO:0000313" key="1">
    <source>
        <dbReference type="EMBL" id="GFO93748.1"/>
    </source>
</evidence>
<name>A0AAI9K3N4_9FIRM</name>